<organism evidence="2">
    <name type="scientific">Caldithrix abyssi</name>
    <dbReference type="NCBI Taxonomy" id="187145"/>
    <lineage>
        <taxon>Bacteria</taxon>
        <taxon>Pseudomonadati</taxon>
        <taxon>Calditrichota</taxon>
        <taxon>Calditrichia</taxon>
        <taxon>Calditrichales</taxon>
        <taxon>Calditrichaceae</taxon>
        <taxon>Caldithrix</taxon>
    </lineage>
</organism>
<protein>
    <submittedName>
        <fullName evidence="2">DUF2088 domain-containing protein</fullName>
    </submittedName>
</protein>
<dbReference type="InterPro" id="IPR048068">
    <property type="entry name" value="LarA-like"/>
</dbReference>
<sequence>MPLSPLLNPKKADMKNIRLPWGAWYGDEERSFELPESWDVSLFELDARHRVGEQRIAEVLETLSRDIRAKKPSSAIIVVDDLTRPVQLEELLPKIVSRLTAAAVAEKDIRVLIGLGSHAPLSDGDLRKKLGSHIVDRLQCINHNPRETKAIGMEWGKTEIRLNRHYLAADYKIVISGLTPHSFAGFSGGAKMLVPGIADMETLSKTHKSVLMGFMGQLGTVEQNKFRDTIEGFVERAGLDFFFGLVINPDRSIRELYGGHYVEAHRAASAEAARFCTLEADGPYDLVISSAYPKDTELLQAENAMIPLKSKKEGLLREGGTLVLMSACSQGVGHHGLFGEGGKLYRKPRPLRLLKPYNVAFYVENVDTSGFATVFNEEYFFTDQWSSLLRHITPQLPPSPRVAVFPYGSMQLVG</sequence>
<comment type="caution">
    <text evidence="2">The sequence shown here is derived from an EMBL/GenBank/DDBJ whole genome shotgun (WGS) entry which is preliminary data.</text>
</comment>
<dbReference type="Gene3D" id="3.40.50.11440">
    <property type="match status" value="1"/>
</dbReference>
<reference evidence="2" key="1">
    <citation type="journal article" date="2020" name="mSystems">
        <title>Genome- and Community-Level Interaction Insights into Carbon Utilization and Element Cycling Functions of Hydrothermarchaeota in Hydrothermal Sediment.</title>
        <authorList>
            <person name="Zhou Z."/>
            <person name="Liu Y."/>
            <person name="Xu W."/>
            <person name="Pan J."/>
            <person name="Luo Z.H."/>
            <person name="Li M."/>
        </authorList>
    </citation>
    <scope>NUCLEOTIDE SEQUENCE [LARGE SCALE GENOMIC DNA]</scope>
    <source>
        <strain evidence="2">HyVt-460</strain>
    </source>
</reference>
<feature type="domain" description="LarA-like N-terminal" evidence="1">
    <location>
        <begin position="25"/>
        <end position="211"/>
    </location>
</feature>
<dbReference type="InterPro" id="IPR018657">
    <property type="entry name" value="LarA-like_N"/>
</dbReference>
<evidence type="ECO:0000259" key="1">
    <source>
        <dbReference type="Pfam" id="PF09861"/>
    </source>
</evidence>
<gene>
    <name evidence="2" type="ORF">ENJ15_00030</name>
</gene>
<accession>A0A7V5RN96</accession>
<dbReference type="PANTHER" id="PTHR33171">
    <property type="entry name" value="LAR_N DOMAIN-CONTAINING PROTEIN"/>
    <property type="match status" value="1"/>
</dbReference>
<dbReference type="PANTHER" id="PTHR33171:SF17">
    <property type="entry name" value="LARA-LIKE N-TERMINAL DOMAIN-CONTAINING PROTEIN"/>
    <property type="match status" value="1"/>
</dbReference>
<evidence type="ECO:0000313" key="2">
    <source>
        <dbReference type="EMBL" id="HHM01370.1"/>
    </source>
</evidence>
<dbReference type="Proteomes" id="UP000885771">
    <property type="component" value="Unassembled WGS sequence"/>
</dbReference>
<dbReference type="Pfam" id="PF09861">
    <property type="entry name" value="Lar_N"/>
    <property type="match status" value="1"/>
</dbReference>
<dbReference type="AlphaFoldDB" id="A0A7V5RN96"/>
<dbReference type="GO" id="GO:0050043">
    <property type="term" value="F:lactate racemase activity"/>
    <property type="evidence" value="ECO:0007669"/>
    <property type="project" value="InterPro"/>
</dbReference>
<proteinExistence type="predicted"/>
<dbReference type="EMBL" id="DRLI01000002">
    <property type="protein sequence ID" value="HHM01370.1"/>
    <property type="molecule type" value="Genomic_DNA"/>
</dbReference>
<name>A0A7V5RN96_CALAY</name>